<keyword evidence="2" id="KW-1185">Reference proteome</keyword>
<reference evidence="1 2" key="2">
    <citation type="submission" date="2009-02" db="EMBL/GenBank/DDBJ databases">
        <title>Draft genome sequence of Clostridium asparagiforme (DSM 15981).</title>
        <authorList>
            <person name="Sudarsanam P."/>
            <person name="Ley R."/>
            <person name="Guruge J."/>
            <person name="Turnbaugh P.J."/>
            <person name="Mahowald M."/>
            <person name="Liep D."/>
            <person name="Gordon J."/>
        </authorList>
    </citation>
    <scope>NUCLEOTIDE SEQUENCE [LARGE SCALE GENOMIC DNA]</scope>
    <source>
        <strain evidence="1 2">DSM 15981</strain>
    </source>
</reference>
<name>C0CXA4_9FIRM</name>
<protein>
    <submittedName>
        <fullName evidence="1">Uncharacterized protein</fullName>
    </submittedName>
</protein>
<evidence type="ECO:0000313" key="1">
    <source>
        <dbReference type="EMBL" id="EEG56284.1"/>
    </source>
</evidence>
<dbReference type="HOGENOM" id="CLU_3231548_0_0_9"/>
<dbReference type="EMBL" id="ACCJ01000080">
    <property type="protein sequence ID" value="EEG56284.1"/>
    <property type="molecule type" value="Genomic_DNA"/>
</dbReference>
<evidence type="ECO:0000313" key="2">
    <source>
        <dbReference type="Proteomes" id="UP000004756"/>
    </source>
</evidence>
<dbReference type="Proteomes" id="UP000004756">
    <property type="component" value="Unassembled WGS sequence"/>
</dbReference>
<organism evidence="1 2">
    <name type="scientific">[Clostridium] asparagiforme DSM 15981</name>
    <dbReference type="NCBI Taxonomy" id="518636"/>
    <lineage>
        <taxon>Bacteria</taxon>
        <taxon>Bacillati</taxon>
        <taxon>Bacillota</taxon>
        <taxon>Clostridia</taxon>
        <taxon>Lachnospirales</taxon>
        <taxon>Lachnospiraceae</taxon>
        <taxon>Enterocloster</taxon>
    </lineage>
</organism>
<proteinExistence type="predicted"/>
<gene>
    <name evidence="1" type="ORF">CLOSTASPAR_01625</name>
</gene>
<reference evidence="1 2" key="1">
    <citation type="submission" date="2009-01" db="EMBL/GenBank/DDBJ databases">
        <authorList>
            <person name="Fulton L."/>
            <person name="Clifton S."/>
            <person name="Fulton B."/>
            <person name="Xu J."/>
            <person name="Minx P."/>
            <person name="Pepin K.H."/>
            <person name="Johnson M."/>
            <person name="Bhonagiri V."/>
            <person name="Nash W.E."/>
            <person name="Mardis E.R."/>
            <person name="Wilson R.K."/>
        </authorList>
    </citation>
    <scope>NUCLEOTIDE SEQUENCE [LARGE SCALE GENOMIC DNA]</scope>
    <source>
        <strain evidence="1 2">DSM 15981</strain>
    </source>
</reference>
<dbReference type="AlphaFoldDB" id="C0CXA4"/>
<sequence length="43" mass="4914">MFRGIVTNVTGACYAWPLPLGTKMPYNENRKRQRTRGETGGWV</sequence>
<accession>C0CXA4</accession>
<comment type="caution">
    <text evidence="1">The sequence shown here is derived from an EMBL/GenBank/DDBJ whole genome shotgun (WGS) entry which is preliminary data.</text>
</comment>